<dbReference type="GO" id="GO:0016491">
    <property type="term" value="F:oxidoreductase activity"/>
    <property type="evidence" value="ECO:0007669"/>
    <property type="project" value="InterPro"/>
</dbReference>
<feature type="domain" description="Nitroreductase" evidence="1">
    <location>
        <begin position="5"/>
        <end position="175"/>
    </location>
</feature>
<evidence type="ECO:0000313" key="2">
    <source>
        <dbReference type="EMBL" id="BBK26144.1"/>
    </source>
</evidence>
<dbReference type="EMBL" id="AP019697">
    <property type="protein sequence ID" value="BBK26144.1"/>
    <property type="molecule type" value="Genomic_DNA"/>
</dbReference>
<dbReference type="SUPFAM" id="SSF55469">
    <property type="entry name" value="FMN-dependent nitroreductase-like"/>
    <property type="match status" value="1"/>
</dbReference>
<accession>A0A8D4UWE2</accession>
<organism evidence="2 3">
    <name type="scientific">Dialister hominis</name>
    <dbReference type="NCBI Taxonomy" id="2582419"/>
    <lineage>
        <taxon>Bacteria</taxon>
        <taxon>Bacillati</taxon>
        <taxon>Bacillota</taxon>
        <taxon>Negativicutes</taxon>
        <taxon>Veillonellales</taxon>
        <taxon>Veillonellaceae</taxon>
        <taxon>Dialister</taxon>
    </lineage>
</organism>
<gene>
    <name evidence="2" type="ORF">Dia5BBH33_20790</name>
</gene>
<keyword evidence="3" id="KW-1185">Reference proteome</keyword>
<sequence>MYNVIFKRRSVRFFKSNPISKVDMREILRAGMWAPSAKNRQPWKFVVVRGKSKDEMLALMEKGIERSEKGEGVLAGSSDLYTNARFTLKCMKEAYNIVFIVNPNGRDIEEEWTPADKIHELSDVQAIGAAAQNMALQATSMGIGSLWIGNIFFAYEELTEWLGKGQMVLAMAFGYPNHNPCPLARKSEDEVIEVRD</sequence>
<dbReference type="PANTHER" id="PTHR23026">
    <property type="entry name" value="NADPH NITROREDUCTASE"/>
    <property type="match status" value="1"/>
</dbReference>
<dbReference type="PANTHER" id="PTHR23026:SF123">
    <property type="entry name" value="NAD(P)H NITROREDUCTASE RV3131-RELATED"/>
    <property type="match status" value="1"/>
</dbReference>
<protein>
    <submittedName>
        <fullName evidence="2">Nitroreductase</fullName>
    </submittedName>
</protein>
<evidence type="ECO:0000313" key="3">
    <source>
        <dbReference type="Proteomes" id="UP000320585"/>
    </source>
</evidence>
<proteinExistence type="predicted"/>
<evidence type="ECO:0000259" key="1">
    <source>
        <dbReference type="Pfam" id="PF00881"/>
    </source>
</evidence>
<dbReference type="KEGG" id="dho:Dia5BBH33_20790"/>
<dbReference type="RefSeq" id="WP_022381604.1">
    <property type="nucleotide sequence ID" value="NZ_AP019697.1"/>
</dbReference>
<dbReference type="AlphaFoldDB" id="A0A8D4UWE2"/>
<dbReference type="InterPro" id="IPR000415">
    <property type="entry name" value="Nitroreductase-like"/>
</dbReference>
<dbReference type="GeneID" id="92717276"/>
<dbReference type="Proteomes" id="UP000320585">
    <property type="component" value="Chromosome"/>
</dbReference>
<dbReference type="Gene3D" id="3.40.109.10">
    <property type="entry name" value="NADH Oxidase"/>
    <property type="match status" value="1"/>
</dbReference>
<name>A0A8D4UWE2_9FIRM</name>
<dbReference type="InterPro" id="IPR050627">
    <property type="entry name" value="Nitroreductase/BluB"/>
</dbReference>
<reference evidence="3" key="1">
    <citation type="submission" date="2019-05" db="EMBL/GenBank/DDBJ databases">
        <title>Complete genome sequencing of Dialister sp. strain 5BBH33.</title>
        <authorList>
            <person name="Sakamoto M."/>
            <person name="Murakami T."/>
            <person name="Mori H."/>
        </authorList>
    </citation>
    <scope>NUCLEOTIDE SEQUENCE [LARGE SCALE GENOMIC DNA]</scope>
    <source>
        <strain evidence="3">5BBH33</strain>
    </source>
</reference>
<dbReference type="Pfam" id="PF00881">
    <property type="entry name" value="Nitroreductase"/>
    <property type="match status" value="1"/>
</dbReference>
<dbReference type="InterPro" id="IPR029479">
    <property type="entry name" value="Nitroreductase"/>
</dbReference>